<feature type="region of interest" description="Disordered" evidence="1">
    <location>
        <begin position="35"/>
        <end position="65"/>
    </location>
</feature>
<sequence length="211" mass="23439">MSLFLKFPNTLRNKLQINFIYSMDMADLQRLGFQHVQQQASDEPVPRTGQVGNSSSSEDSQPQMSSPMVLTPIVIIQIETTPFLHSGYNQPAIFPNMGTPVTQILQWPNAIPNETCHALCPCRTQQEEPSRCLTSSLNGNGVLPIVPILQPPNSSFQGQITIPVEGNSSQIMCQFVAPPYLPYMINQQQYYPYYSTTLSGAGQPQNVYLGE</sequence>
<comment type="caution">
    <text evidence="2">The sequence shown here is derived from an EMBL/GenBank/DDBJ whole genome shotgun (WGS) entry which is preliminary data.</text>
</comment>
<keyword evidence="3" id="KW-1185">Reference proteome</keyword>
<gene>
    <name evidence="2" type="ORF">AFUS01_LOCUS13003</name>
</gene>
<accession>A0A8J2NXL3</accession>
<organism evidence="2 3">
    <name type="scientific">Allacma fusca</name>
    <dbReference type="NCBI Taxonomy" id="39272"/>
    <lineage>
        <taxon>Eukaryota</taxon>
        <taxon>Metazoa</taxon>
        <taxon>Ecdysozoa</taxon>
        <taxon>Arthropoda</taxon>
        <taxon>Hexapoda</taxon>
        <taxon>Collembola</taxon>
        <taxon>Symphypleona</taxon>
        <taxon>Sminthuridae</taxon>
        <taxon>Allacma</taxon>
    </lineage>
</organism>
<name>A0A8J2NXL3_9HEXA</name>
<evidence type="ECO:0000313" key="2">
    <source>
        <dbReference type="EMBL" id="CAG7723949.1"/>
    </source>
</evidence>
<protein>
    <submittedName>
        <fullName evidence="2">Uncharacterized protein</fullName>
    </submittedName>
</protein>
<dbReference type="AlphaFoldDB" id="A0A8J2NXL3"/>
<dbReference type="Proteomes" id="UP000708208">
    <property type="component" value="Unassembled WGS sequence"/>
</dbReference>
<reference evidence="2" key="1">
    <citation type="submission" date="2021-06" db="EMBL/GenBank/DDBJ databases">
        <authorList>
            <person name="Hodson N. C."/>
            <person name="Mongue J. A."/>
            <person name="Jaron S. K."/>
        </authorList>
    </citation>
    <scope>NUCLEOTIDE SEQUENCE</scope>
</reference>
<evidence type="ECO:0000313" key="3">
    <source>
        <dbReference type="Proteomes" id="UP000708208"/>
    </source>
</evidence>
<dbReference type="EMBL" id="CAJVCH010104159">
    <property type="protein sequence ID" value="CAG7723949.1"/>
    <property type="molecule type" value="Genomic_DNA"/>
</dbReference>
<evidence type="ECO:0000256" key="1">
    <source>
        <dbReference type="SAM" id="MobiDB-lite"/>
    </source>
</evidence>
<proteinExistence type="predicted"/>
<feature type="compositionally biased region" description="Low complexity" evidence="1">
    <location>
        <begin position="54"/>
        <end position="65"/>
    </location>
</feature>